<feature type="compositionally biased region" description="Acidic residues" evidence="1">
    <location>
        <begin position="60"/>
        <end position="77"/>
    </location>
</feature>
<evidence type="ECO:0000313" key="2">
    <source>
        <dbReference type="EnsemblMetazoa" id="XP_038053043.1"/>
    </source>
</evidence>
<reference evidence="2" key="1">
    <citation type="submission" date="2022-11" db="UniProtKB">
        <authorList>
            <consortium name="EnsemblMetazoa"/>
        </authorList>
    </citation>
    <scope>IDENTIFICATION</scope>
</reference>
<dbReference type="EnsemblMetazoa" id="XM_038197115.1">
    <property type="protein sequence ID" value="XP_038053043.1"/>
    <property type="gene ID" value="LOC119725636"/>
</dbReference>
<name>A0A913ZMK7_PATMI</name>
<accession>A0A913ZMK7</accession>
<dbReference type="OrthoDB" id="6115758at2759"/>
<feature type="compositionally biased region" description="Basic and acidic residues" evidence="1">
    <location>
        <begin position="36"/>
        <end position="57"/>
    </location>
</feature>
<organism evidence="2 3">
    <name type="scientific">Patiria miniata</name>
    <name type="common">Bat star</name>
    <name type="synonym">Asterina miniata</name>
    <dbReference type="NCBI Taxonomy" id="46514"/>
    <lineage>
        <taxon>Eukaryota</taxon>
        <taxon>Metazoa</taxon>
        <taxon>Echinodermata</taxon>
        <taxon>Eleutherozoa</taxon>
        <taxon>Asterozoa</taxon>
        <taxon>Asteroidea</taxon>
        <taxon>Valvatacea</taxon>
        <taxon>Valvatida</taxon>
        <taxon>Asterinidae</taxon>
        <taxon>Patiria</taxon>
    </lineage>
</organism>
<proteinExistence type="predicted"/>
<feature type="region of interest" description="Disordered" evidence="1">
    <location>
        <begin position="836"/>
        <end position="860"/>
    </location>
</feature>
<keyword evidence="3" id="KW-1185">Reference proteome</keyword>
<dbReference type="OMA" id="YCTSESE"/>
<dbReference type="AlphaFoldDB" id="A0A913ZMK7"/>
<protein>
    <submittedName>
        <fullName evidence="2">Uncharacterized protein</fullName>
    </submittedName>
</protein>
<dbReference type="Proteomes" id="UP000887568">
    <property type="component" value="Unplaced"/>
</dbReference>
<dbReference type="GeneID" id="119725636"/>
<dbReference type="RefSeq" id="XP_038053043.1">
    <property type="nucleotide sequence ID" value="XM_038197115.1"/>
</dbReference>
<evidence type="ECO:0000256" key="1">
    <source>
        <dbReference type="SAM" id="MobiDB-lite"/>
    </source>
</evidence>
<evidence type="ECO:0000313" key="3">
    <source>
        <dbReference type="Proteomes" id="UP000887568"/>
    </source>
</evidence>
<feature type="region of interest" description="Disordered" evidence="1">
    <location>
        <begin position="33"/>
        <end position="86"/>
    </location>
</feature>
<sequence length="1263" mass="141885">MAEGGDDGADFTAAELASVGGRRSYNRAISLAFSQEGKEESSRDQQDIHQDELKKTSEGSVEEELGNAETEGDDSEDVDVKTKDKSKGVKDLEIKGGVSSEGNITGVQDTFDIHCGAIGSRGRRGKTKRRHLHKQNIRLDRKQYLSSLAKQIGTTPGEAETINVDVVRPVPTLVELCLRKGIKRVGLSEGPHTSRIAPGIRSLLKAHQNHSNLEQIQLKWLLEVLKQAEQQAKCNTLKFMDKRGRKKELLVRDCRSLFSTDEDSRGEARDSHRKNKFSASLVLPCCGFDSSDWAVAALAHCIDLLLPLQLPEVGAKKTQTIIGIKRLLSRHSSELVNLCFDTSLAYVWWSRGEVDKAKELLLASCESIPSHDEVRVHPKSEEIFRSRTLLDRQRALYHNEIGRLLSQFDQPVLAGRFYRSAVDEISEGSFVVIDKLVLQSLALSASAYDQGLMDHEQAVKAATLWKLVTSSPGSKSELVQASVDSLLHCHAGSPVGETEAFLDNAEQLNGLWLLEANSRIAELAVKSPQMYLYQSLILSMLGEPRRAEQAYEVYVQQSWSFDYESATGTLPTSLFEDAKAKPWWILFEWCHAEAAMSASKTRKPINALPLLWRRMLKHPYFNWDVYCFSVCEMQGKSMNLHLTHDGFLSGAMMQNLPPWRSLLLDPHTGRICLQDQHRQHEIQEWENYPPMHTQNFTHDFFIPMPILLYQDASENTAVSLLNVNSTVNFRQDFFYFYSDTYTLPNANVSSTLIYSKGGQTVRLNLRQLVMEARQKSIQQQVKDITPAVSEDVEQDVQDLLDFCITRGLQIDFPLVKEVIDGKRAALMELVRRKLSSKRSRGRSTDLKTGSKKKLKDTQLPPHQSLQIQEVLFVGTSTVVLCLYTAATPFDPEWGDPCDQDTLVFLDCSSAETFSNPVINCPDSSDLVWMLPRSKSCWKNNLFKQNVLYVYAACFTPYHDNASYMHKLKALVVFDESGKVIHKEPIQQRQGTFTHVYTACSGWHIVGLDSRKTSLRSLDTKSSTKLSVPTVRVEDFEVVADMVFVSRSSRVCVLHPGSFEPFRVVRRPPGKASVSNTDGVVLHGESHRLDILSTDTFLKRSTEGGCELVLHTRVILGVLNHVLILERENCSQDPDQRYLHHVEVVADIRIPGMPEEAHFISKHAGLVVAASVFEYPSDPYYRASLYWFSMEGVIKAIHPILGPPPYCFKAIPISKPEGAGLSDGKMGGESDTHVKTRRWHLFFADGLGALCCIKLDFDDPSLFH</sequence>